<dbReference type="PROSITE" id="PS00745">
    <property type="entry name" value="RF_PROK_I"/>
    <property type="match status" value="1"/>
</dbReference>
<dbReference type="RefSeq" id="WP_054454823.1">
    <property type="nucleotide sequence ID" value="NZ_LHPH01000014.1"/>
</dbReference>
<dbReference type="Gene3D" id="3.30.70.1660">
    <property type="match status" value="1"/>
</dbReference>
<name>A0A0N1EKP1_9GAMM</name>
<dbReference type="InterPro" id="IPR000352">
    <property type="entry name" value="Pep_chain_release_fac_I"/>
</dbReference>
<dbReference type="GO" id="GO:0003747">
    <property type="term" value="F:translation release factor activity"/>
    <property type="evidence" value="ECO:0007669"/>
    <property type="project" value="InterPro"/>
</dbReference>
<dbReference type="OrthoDB" id="9815709at2"/>
<dbReference type="Gene3D" id="3.30.160.20">
    <property type="match status" value="1"/>
</dbReference>
<dbReference type="InterPro" id="IPR017509">
    <property type="entry name" value="PrfH"/>
</dbReference>
<organism evidence="3 4">
    <name type="scientific">Pseudoalteromonas porphyrae</name>
    <dbReference type="NCBI Taxonomy" id="187330"/>
    <lineage>
        <taxon>Bacteria</taxon>
        <taxon>Pseudomonadati</taxon>
        <taxon>Pseudomonadota</taxon>
        <taxon>Gammaproteobacteria</taxon>
        <taxon>Alteromonadales</taxon>
        <taxon>Pseudoalteromonadaceae</taxon>
        <taxon>Pseudoalteromonas</taxon>
    </lineage>
</organism>
<dbReference type="InterPro" id="IPR050057">
    <property type="entry name" value="Prokaryotic/Mito_RF"/>
</dbReference>
<comment type="caution">
    <text evidence="3">The sequence shown here is derived from an EMBL/GenBank/DDBJ whole genome shotgun (WGS) entry which is preliminary data.</text>
</comment>
<dbReference type="Proteomes" id="UP000037848">
    <property type="component" value="Unassembled WGS sequence"/>
</dbReference>
<keyword evidence="4" id="KW-1185">Reference proteome</keyword>
<dbReference type="PATRIC" id="fig|187330.3.peg.1047"/>
<evidence type="ECO:0000313" key="4">
    <source>
        <dbReference type="Proteomes" id="UP000037848"/>
    </source>
</evidence>
<accession>A0A0N1EKP1</accession>
<comment type="similarity">
    <text evidence="1">Belongs to the prokaryotic/mitochondrial release factor family.</text>
</comment>
<dbReference type="PANTHER" id="PTHR43804">
    <property type="entry name" value="LD18447P"/>
    <property type="match status" value="1"/>
</dbReference>
<protein>
    <submittedName>
        <fullName evidence="3">Peptide chain release factor H</fullName>
    </submittedName>
</protein>
<dbReference type="SUPFAM" id="SSF75620">
    <property type="entry name" value="Release factor"/>
    <property type="match status" value="1"/>
</dbReference>
<proteinExistence type="inferred from homology"/>
<dbReference type="EMBL" id="LHPH01000014">
    <property type="protein sequence ID" value="KPH62226.1"/>
    <property type="molecule type" value="Genomic_DNA"/>
</dbReference>
<evidence type="ECO:0000259" key="2">
    <source>
        <dbReference type="PROSITE" id="PS00745"/>
    </source>
</evidence>
<evidence type="ECO:0000256" key="1">
    <source>
        <dbReference type="ARBA" id="ARBA00010835"/>
    </source>
</evidence>
<gene>
    <name evidence="3" type="ORF">ADS77_13095</name>
</gene>
<feature type="domain" description="Prokaryotic-type class I peptide chain release factors" evidence="2">
    <location>
        <begin position="133"/>
        <end position="149"/>
    </location>
</feature>
<dbReference type="NCBIfam" id="TIGR03072">
    <property type="entry name" value="release_prfH"/>
    <property type="match status" value="1"/>
</dbReference>
<sequence>MILLQLSAGQGPVECCKAVGLALKTIEKQCREKGIKLDIVETVATKEQDCFKSVLLQVGSGQLDSTTAYSKKSYSEKESQVKQLAQLWQGAMLWVCQSEYRPKHKRKNWFFSGQVYVIDESKLDNSVTFQTCRASGAGGQHVNTTDSAVRATHTETGISVRVESERSQHANKRLARALLFQKLEATKLDTMTQQEKARWQQHWEVERGNPVKIFNGKKFILSQERSVNKGGLI</sequence>
<reference evidence="3 4" key="1">
    <citation type="submission" date="2015-08" db="EMBL/GenBank/DDBJ databases">
        <title>Draft Genome Sequence of Pseudoalteromonas porphyrae UCD-SED14.</title>
        <authorList>
            <person name="Coil D.A."/>
            <person name="Jospin G."/>
            <person name="Lee R.D."/>
            <person name="Eisen J.A."/>
        </authorList>
    </citation>
    <scope>NUCLEOTIDE SEQUENCE [LARGE SCALE GENOMIC DNA]</scope>
    <source>
        <strain evidence="3 4">UCD-SED14</strain>
    </source>
</reference>
<dbReference type="STRING" id="187330.AMS58_09605"/>
<evidence type="ECO:0000313" key="3">
    <source>
        <dbReference type="EMBL" id="KPH62226.1"/>
    </source>
</evidence>
<dbReference type="Pfam" id="PF00472">
    <property type="entry name" value="RF-1"/>
    <property type="match status" value="1"/>
</dbReference>
<dbReference type="PANTHER" id="PTHR43804:SF9">
    <property type="entry name" value="PEPTIDE CHAIN RELEASE FACTOR HOMOLOG-RELATED"/>
    <property type="match status" value="1"/>
</dbReference>
<dbReference type="InterPro" id="IPR045853">
    <property type="entry name" value="Pep_chain_release_fac_I_sf"/>
</dbReference>
<dbReference type="AlphaFoldDB" id="A0A0N1EKP1"/>